<protein>
    <submittedName>
        <fullName evidence="5">Serine integrase</fullName>
    </submittedName>
</protein>
<dbReference type="PROSITE" id="PS51736">
    <property type="entry name" value="RECOMBINASES_3"/>
    <property type="match status" value="1"/>
</dbReference>
<keyword evidence="2" id="KW-0233">DNA recombination</keyword>
<evidence type="ECO:0000259" key="3">
    <source>
        <dbReference type="PROSITE" id="PS51736"/>
    </source>
</evidence>
<dbReference type="InterPro" id="IPR025827">
    <property type="entry name" value="Zn_ribbon_recom_dom"/>
</dbReference>
<dbReference type="Gene3D" id="3.40.50.1390">
    <property type="entry name" value="Resolvase, N-terminal catalytic domain"/>
    <property type="match status" value="1"/>
</dbReference>
<evidence type="ECO:0000313" key="6">
    <source>
        <dbReference type="Proteomes" id="UP001164923"/>
    </source>
</evidence>
<dbReference type="Pfam" id="PF00239">
    <property type="entry name" value="Resolvase"/>
    <property type="match status" value="1"/>
</dbReference>
<dbReference type="InterPro" id="IPR036162">
    <property type="entry name" value="Resolvase-like_N_sf"/>
</dbReference>
<dbReference type="PROSITE" id="PS51737">
    <property type="entry name" value="RECOMBINASE_DNA_BIND"/>
    <property type="match status" value="1"/>
</dbReference>
<dbReference type="InterPro" id="IPR038109">
    <property type="entry name" value="DNA_bind_recomb_sf"/>
</dbReference>
<dbReference type="GO" id="GO:0000150">
    <property type="term" value="F:DNA strand exchange activity"/>
    <property type="evidence" value="ECO:0007669"/>
    <property type="project" value="InterPro"/>
</dbReference>
<dbReference type="InterPro" id="IPR050639">
    <property type="entry name" value="SSR_resolvase"/>
</dbReference>
<evidence type="ECO:0000256" key="1">
    <source>
        <dbReference type="ARBA" id="ARBA00023125"/>
    </source>
</evidence>
<dbReference type="SUPFAM" id="SSF53041">
    <property type="entry name" value="Resolvase-like"/>
    <property type="match status" value="1"/>
</dbReference>
<dbReference type="EMBL" id="OP434455">
    <property type="protein sequence ID" value="UYL87654.1"/>
    <property type="molecule type" value="Genomic_DNA"/>
</dbReference>
<dbReference type="PANTHER" id="PTHR30461:SF2">
    <property type="entry name" value="SERINE RECOMBINASE PINE-RELATED"/>
    <property type="match status" value="1"/>
</dbReference>
<dbReference type="GO" id="GO:0003677">
    <property type="term" value="F:DNA binding"/>
    <property type="evidence" value="ECO:0007669"/>
    <property type="project" value="UniProtKB-KW"/>
</dbReference>
<dbReference type="InterPro" id="IPR011109">
    <property type="entry name" value="DNA_bind_recombinase_dom"/>
</dbReference>
<gene>
    <name evidence="5" type="primary">50</name>
    <name evidence="5" type="ORF">SEA_VRESIDENCE_50</name>
</gene>
<sequence length="496" mass="53606">MNASRKAPRAVLYLRLSAVVDDSTSIDRQERDLRAHAERQGWTVERVLVDEGISGRKARAKAAEAVRLIADEEADVLAVWKLDRFTRQGWDGLGELSRALDRRKHDGRPALFVALQDGLTSDQSAFRLIAGVLSEVARSEADNAAARIKNSISYRKTTTNKYAGGAAVPFGYRSIPAPDGVGRVLIHDPEEAAIVREVAARILEGVEPLSRIGADLQARGVPTSKSPARRALRSGEPADGLDRGIWRTSTLRSLFTSDLLLGRVKHHGDLIRDADGLPASVWPPLLDLATLEALRARLKGSEDRPKVKGRAARLLSGLAYCAVCDSRMYVTTSSGKPIYACASSWNSGSCPSPKINALGLEDHVSARFLAFAGDWPEVETITEADSSTTEATLREVEAALREATAAMLEDDADLPAIAARIGALKARRAELRALPAVTSSRTVPTGRTLAEAWAESGTDDVKRSLLLEALDSVTIAPATSRRSPIDPERVTFLWNS</sequence>
<feature type="domain" description="Resolvase/invertase-type recombinase catalytic" evidence="3">
    <location>
        <begin position="9"/>
        <end position="159"/>
    </location>
</feature>
<dbReference type="CDD" id="cd00338">
    <property type="entry name" value="Ser_Recombinase"/>
    <property type="match status" value="1"/>
</dbReference>
<dbReference type="SMART" id="SM00857">
    <property type="entry name" value="Resolvase"/>
    <property type="match status" value="1"/>
</dbReference>
<dbReference type="Pfam" id="PF07508">
    <property type="entry name" value="Recombinase"/>
    <property type="match status" value="1"/>
</dbReference>
<evidence type="ECO:0000313" key="5">
    <source>
        <dbReference type="EMBL" id="UYL87654.1"/>
    </source>
</evidence>
<dbReference type="Proteomes" id="UP001164923">
    <property type="component" value="Segment"/>
</dbReference>
<accession>A0A9X9P6U4</accession>
<feature type="domain" description="Recombinase" evidence="4">
    <location>
        <begin position="169"/>
        <end position="304"/>
    </location>
</feature>
<keyword evidence="6" id="KW-1185">Reference proteome</keyword>
<evidence type="ECO:0000259" key="4">
    <source>
        <dbReference type="PROSITE" id="PS51737"/>
    </source>
</evidence>
<dbReference type="PANTHER" id="PTHR30461">
    <property type="entry name" value="DNA-INVERTASE FROM LAMBDOID PROPHAGE"/>
    <property type="match status" value="1"/>
</dbReference>
<dbReference type="InterPro" id="IPR006119">
    <property type="entry name" value="Resolv_N"/>
</dbReference>
<dbReference type="Pfam" id="PF13408">
    <property type="entry name" value="Zn_ribbon_recom"/>
    <property type="match status" value="1"/>
</dbReference>
<reference evidence="5" key="1">
    <citation type="submission" date="2024-06" db="EMBL/GenBank/DDBJ databases">
        <authorList>
            <person name="Hatch R.X."/>
            <person name="Arellano O.M."/>
            <person name="Sasaoka A.N."/>
            <person name="Stewart A.S."/>
            <person name="Velarde E.T."/>
            <person name="Garcia Costas A.M."/>
            <person name="Furlong K.P."/>
            <person name="Rudner A.D."/>
            <person name="Beyer A.R."/>
            <person name="Chong R.A."/>
            <person name="Edgington N.P."/>
            <person name="Freise A.C."/>
            <person name="Gibb B.P."/>
            <person name="Klyczek K.K."/>
            <person name="Swerdlow S.J."/>
            <person name="Garlena R.A."/>
            <person name="Russell D.A."/>
            <person name="Jacobs-Sera D."/>
            <person name="Hatfull G.F."/>
        </authorList>
    </citation>
    <scope>NUCLEOTIDE SEQUENCE</scope>
</reference>
<proteinExistence type="predicted"/>
<organism evidence="5 6">
    <name type="scientific">Arthrobacter phage VResidence</name>
    <dbReference type="NCBI Taxonomy" id="2927294"/>
    <lineage>
        <taxon>Viruses</taxon>
        <taxon>Duplodnaviria</taxon>
        <taxon>Heunggongvirae</taxon>
        <taxon>Uroviricota</taxon>
        <taxon>Caudoviricetes</taxon>
        <taxon>Casidaviridae</taxon>
        <taxon>Manhattanvirus</taxon>
        <taxon>Manhattanvirus vresidence</taxon>
    </lineage>
</organism>
<name>A0A9X9P6U4_9CAUD</name>
<keyword evidence="1" id="KW-0238">DNA-binding</keyword>
<evidence type="ECO:0000256" key="2">
    <source>
        <dbReference type="ARBA" id="ARBA00023172"/>
    </source>
</evidence>
<dbReference type="Gene3D" id="3.90.1750.20">
    <property type="entry name" value="Putative Large Serine Recombinase, Chain B, Domain 2"/>
    <property type="match status" value="1"/>
</dbReference>